<dbReference type="Proteomes" id="UP000234483">
    <property type="component" value="Unassembled WGS sequence"/>
</dbReference>
<accession>A0A2N5CNY1</accession>
<keyword evidence="6 12" id="KW-0812">Transmembrane</keyword>
<gene>
    <name evidence="15" type="primary">gspH</name>
    <name evidence="14" type="ORF">C1707_21580</name>
    <name evidence="15" type="ORF">CFHF_19485</name>
</gene>
<evidence type="ECO:0000313" key="16">
    <source>
        <dbReference type="Proteomes" id="UP000234483"/>
    </source>
</evidence>
<comment type="subcellular location">
    <subcellularLocation>
        <location evidence="1">Cell inner membrane</location>
        <topology evidence="1">Single-pass membrane protein</topology>
    </subcellularLocation>
</comment>
<keyword evidence="7 12" id="KW-1133">Transmembrane helix</keyword>
<dbReference type="Pfam" id="PF07963">
    <property type="entry name" value="N_methyl"/>
    <property type="match status" value="1"/>
</dbReference>
<dbReference type="InterPro" id="IPR022346">
    <property type="entry name" value="T2SS_GspH"/>
</dbReference>
<dbReference type="GO" id="GO:0015627">
    <property type="term" value="C:type II protein secretion system complex"/>
    <property type="evidence" value="ECO:0007669"/>
    <property type="project" value="InterPro"/>
</dbReference>
<feature type="region of interest" description="Disordered" evidence="11">
    <location>
        <begin position="1"/>
        <end position="41"/>
    </location>
</feature>
<dbReference type="Gene3D" id="3.30.700.10">
    <property type="entry name" value="Glycoprotein, Type 4 Pilin"/>
    <property type="match status" value="1"/>
</dbReference>
<keyword evidence="4" id="KW-0488">Methylation</keyword>
<dbReference type="OrthoDB" id="7189369at2"/>
<evidence type="ECO:0000256" key="12">
    <source>
        <dbReference type="SAM" id="Phobius"/>
    </source>
</evidence>
<evidence type="ECO:0000256" key="4">
    <source>
        <dbReference type="ARBA" id="ARBA00022481"/>
    </source>
</evidence>
<evidence type="ECO:0000259" key="13">
    <source>
        <dbReference type="Pfam" id="PF12019"/>
    </source>
</evidence>
<keyword evidence="5" id="KW-0997">Cell inner membrane</keyword>
<evidence type="ECO:0000256" key="3">
    <source>
        <dbReference type="ARBA" id="ARBA00022475"/>
    </source>
</evidence>
<evidence type="ECO:0000256" key="9">
    <source>
        <dbReference type="ARBA" id="ARBA00025772"/>
    </source>
</evidence>
<evidence type="ECO:0000256" key="11">
    <source>
        <dbReference type="SAM" id="MobiDB-lite"/>
    </source>
</evidence>
<evidence type="ECO:0000256" key="2">
    <source>
        <dbReference type="ARBA" id="ARBA00021549"/>
    </source>
</evidence>
<reference evidence="14 17" key="2">
    <citation type="submission" date="2018-01" db="EMBL/GenBank/DDBJ databases">
        <title>Complete genome sequence of Caulobacter flavus RHGG3.</title>
        <authorList>
            <person name="Yang E."/>
        </authorList>
    </citation>
    <scope>NUCLEOTIDE SEQUENCE [LARGE SCALE GENOMIC DNA]</scope>
    <source>
        <strain evidence="14 17">RHGG3</strain>
    </source>
</reference>
<dbReference type="KEGG" id="cfh:C1707_21580"/>
<proteinExistence type="inferred from homology"/>
<dbReference type="Pfam" id="PF12019">
    <property type="entry name" value="GspH"/>
    <property type="match status" value="1"/>
</dbReference>
<evidence type="ECO:0000313" key="17">
    <source>
        <dbReference type="Proteomes" id="UP000281192"/>
    </source>
</evidence>
<dbReference type="GO" id="GO:0005886">
    <property type="term" value="C:plasma membrane"/>
    <property type="evidence" value="ECO:0007669"/>
    <property type="project" value="UniProtKB-SubCell"/>
</dbReference>
<name>A0A2N5CNY1_9CAUL</name>
<evidence type="ECO:0000256" key="6">
    <source>
        <dbReference type="ARBA" id="ARBA00022692"/>
    </source>
</evidence>
<dbReference type="EMBL" id="CP026100">
    <property type="protein sequence ID" value="AYV48640.1"/>
    <property type="molecule type" value="Genomic_DNA"/>
</dbReference>
<feature type="transmembrane region" description="Helical" evidence="12">
    <location>
        <begin position="51"/>
        <end position="74"/>
    </location>
</feature>
<evidence type="ECO:0000313" key="14">
    <source>
        <dbReference type="EMBL" id="AYV48640.1"/>
    </source>
</evidence>
<evidence type="ECO:0000256" key="10">
    <source>
        <dbReference type="ARBA" id="ARBA00030775"/>
    </source>
</evidence>
<dbReference type="Proteomes" id="UP000281192">
    <property type="component" value="Chromosome"/>
</dbReference>
<keyword evidence="8 12" id="KW-0472">Membrane</keyword>
<evidence type="ECO:0000256" key="5">
    <source>
        <dbReference type="ARBA" id="ARBA00022519"/>
    </source>
</evidence>
<keyword evidence="3" id="KW-1003">Cell membrane</keyword>
<dbReference type="NCBIfam" id="TIGR02532">
    <property type="entry name" value="IV_pilin_GFxxxE"/>
    <property type="match status" value="1"/>
</dbReference>
<feature type="compositionally biased region" description="Low complexity" evidence="11">
    <location>
        <begin position="1"/>
        <end position="32"/>
    </location>
</feature>
<dbReference type="GO" id="GO:0015628">
    <property type="term" value="P:protein secretion by the type II secretion system"/>
    <property type="evidence" value="ECO:0007669"/>
    <property type="project" value="InterPro"/>
</dbReference>
<sequence>MTISIARRASTARSTSSRSAPTAAKAARARTPILATGADTPRNAGRRRGGFTLVELMVVLVIMGLLASAVVLALPDGRPGLPQEAERFAASLLRARDEAVFRGERIRVVARDGAYRFERRAGRDWLALDEPPFRAGAFEDGTQVTAAPEAVVVFDPTGLANPTEFTFARGQARRTVVVDLAGNVSLDASRAY</sequence>
<dbReference type="InterPro" id="IPR002416">
    <property type="entry name" value="T2SS_protein-GspH"/>
</dbReference>
<dbReference type="PROSITE" id="PS00409">
    <property type="entry name" value="PROKAR_NTER_METHYL"/>
    <property type="match status" value="1"/>
</dbReference>
<dbReference type="InterPro" id="IPR012902">
    <property type="entry name" value="N_methyl_site"/>
</dbReference>
<reference evidence="15 16" key="1">
    <citation type="submission" date="2017-12" db="EMBL/GenBank/DDBJ databases">
        <title>The genome sequence of Caulobacter flavus CGMCC1 15093.</title>
        <authorList>
            <person name="Gao J."/>
            <person name="Mao X."/>
            <person name="Sun J."/>
        </authorList>
    </citation>
    <scope>NUCLEOTIDE SEQUENCE [LARGE SCALE GENOMIC DNA]</scope>
    <source>
        <strain evidence="15 16">CGMCC1 15093</strain>
    </source>
</reference>
<comment type="similarity">
    <text evidence="9">Belongs to the GSP H family.</text>
</comment>
<dbReference type="RefSeq" id="WP_101714601.1">
    <property type="nucleotide sequence ID" value="NZ_CP026100.1"/>
</dbReference>
<evidence type="ECO:0000256" key="1">
    <source>
        <dbReference type="ARBA" id="ARBA00004377"/>
    </source>
</evidence>
<organism evidence="15 16">
    <name type="scientific">Caulobacter flavus</name>
    <dbReference type="NCBI Taxonomy" id="1679497"/>
    <lineage>
        <taxon>Bacteria</taxon>
        <taxon>Pseudomonadati</taxon>
        <taxon>Pseudomonadota</taxon>
        <taxon>Alphaproteobacteria</taxon>
        <taxon>Caulobacterales</taxon>
        <taxon>Caulobacteraceae</taxon>
        <taxon>Caulobacter</taxon>
    </lineage>
</organism>
<feature type="domain" description="General secretion pathway GspH" evidence="13">
    <location>
        <begin position="84"/>
        <end position="182"/>
    </location>
</feature>
<dbReference type="AlphaFoldDB" id="A0A2N5CNY1"/>
<evidence type="ECO:0000256" key="7">
    <source>
        <dbReference type="ARBA" id="ARBA00022989"/>
    </source>
</evidence>
<dbReference type="PRINTS" id="PR00885">
    <property type="entry name" value="BCTERIALGSPH"/>
</dbReference>
<evidence type="ECO:0000256" key="8">
    <source>
        <dbReference type="ARBA" id="ARBA00023136"/>
    </source>
</evidence>
<dbReference type="InterPro" id="IPR045584">
    <property type="entry name" value="Pilin-like"/>
</dbReference>
<dbReference type="Gene3D" id="3.55.40.10">
    <property type="entry name" value="minor pseudopilin epsh domain"/>
    <property type="match status" value="1"/>
</dbReference>
<dbReference type="SUPFAM" id="SSF54523">
    <property type="entry name" value="Pili subunits"/>
    <property type="match status" value="1"/>
</dbReference>
<evidence type="ECO:0000313" key="15">
    <source>
        <dbReference type="EMBL" id="PLR08644.1"/>
    </source>
</evidence>
<keyword evidence="17" id="KW-1185">Reference proteome</keyword>
<dbReference type="EMBL" id="PJRQ01000041">
    <property type="protein sequence ID" value="PLR08644.1"/>
    <property type="molecule type" value="Genomic_DNA"/>
</dbReference>
<protein>
    <recommendedName>
        <fullName evidence="2">Type II secretion system protein H</fullName>
    </recommendedName>
    <alternativeName>
        <fullName evidence="10">General secretion pathway protein H</fullName>
    </alternativeName>
</protein>